<name>A0A8H7BJV4_9FUNG</name>
<dbReference type="OrthoDB" id="2157530at2759"/>
<sequence length="422" mass="49576">MSDIVLLDTESDFDNIKCISIPFNENVPEYYAISYRWGVHPEWKAQTPNYAASITSISKNNLIKLCQILRPKARYVWIDVVCINQADTYHRKMTIKNMDNIYRQSKRIIAIPDLCYCEENPLMSWVTKQDIDWAANEISRHHNEVVRKTVGWYIRNRRILSARGVLFIRNVIKAWACRCWVISERTIGVKQNKLDIIILRGNGTLVDYQHWKEQLNIDWNIDFDQATLIKTILNSASTKYIDRLFAILPHTKYRGVVRSLVDAGRIVDNMIDLKMTLLDILDMEGKMILLRNILFDFRDLRFVLPSFSEDRPPRLPFAYYAYPTYCCNIETTIWDGKRAIKVSGPYVVKSSPTIFPNLMKFFGVKVRSEVDIIFEKRQASYYVTSCESLQFDNSSGFWVVDSMGHKEVLRYRRCRYGHFDIY</sequence>
<organism evidence="2 3">
    <name type="scientific">Apophysomyces ossiformis</name>
    <dbReference type="NCBI Taxonomy" id="679940"/>
    <lineage>
        <taxon>Eukaryota</taxon>
        <taxon>Fungi</taxon>
        <taxon>Fungi incertae sedis</taxon>
        <taxon>Mucoromycota</taxon>
        <taxon>Mucoromycotina</taxon>
        <taxon>Mucoromycetes</taxon>
        <taxon>Mucorales</taxon>
        <taxon>Mucorineae</taxon>
        <taxon>Mucoraceae</taxon>
        <taxon>Apophysomyces</taxon>
    </lineage>
</organism>
<dbReference type="Proteomes" id="UP000605846">
    <property type="component" value="Unassembled WGS sequence"/>
</dbReference>
<evidence type="ECO:0000259" key="1">
    <source>
        <dbReference type="Pfam" id="PF06985"/>
    </source>
</evidence>
<dbReference type="EMBL" id="JABAYA010000371">
    <property type="protein sequence ID" value="KAF7720773.1"/>
    <property type="molecule type" value="Genomic_DNA"/>
</dbReference>
<evidence type="ECO:0000313" key="3">
    <source>
        <dbReference type="Proteomes" id="UP000605846"/>
    </source>
</evidence>
<feature type="domain" description="Heterokaryon incompatibility" evidence="1">
    <location>
        <begin position="30"/>
        <end position="184"/>
    </location>
</feature>
<reference evidence="2" key="1">
    <citation type="submission" date="2020-01" db="EMBL/GenBank/DDBJ databases">
        <title>Genome Sequencing of Three Apophysomyces-Like Fungal Strains Confirms a Novel Fungal Genus in the Mucoromycota with divergent Burkholderia-like Endosymbiotic Bacteria.</title>
        <authorList>
            <person name="Stajich J.E."/>
            <person name="Macias A.M."/>
            <person name="Carter-House D."/>
            <person name="Lovett B."/>
            <person name="Kasson L.R."/>
            <person name="Berry K."/>
            <person name="Grigoriev I."/>
            <person name="Chang Y."/>
            <person name="Spatafora J."/>
            <person name="Kasson M.T."/>
        </authorList>
    </citation>
    <scope>NUCLEOTIDE SEQUENCE</scope>
    <source>
        <strain evidence="2">NRRL A-21654</strain>
    </source>
</reference>
<dbReference type="InterPro" id="IPR010730">
    <property type="entry name" value="HET"/>
</dbReference>
<evidence type="ECO:0000313" key="2">
    <source>
        <dbReference type="EMBL" id="KAF7720773.1"/>
    </source>
</evidence>
<keyword evidence="3" id="KW-1185">Reference proteome</keyword>
<dbReference type="Pfam" id="PF06985">
    <property type="entry name" value="HET"/>
    <property type="match status" value="1"/>
</dbReference>
<accession>A0A8H7BJV4</accession>
<dbReference type="AlphaFoldDB" id="A0A8H7BJV4"/>
<gene>
    <name evidence="2" type="ORF">EC973_006144</name>
</gene>
<proteinExistence type="predicted"/>
<protein>
    <recommendedName>
        <fullName evidence="1">Heterokaryon incompatibility domain-containing protein</fullName>
    </recommendedName>
</protein>
<dbReference type="InterPro" id="IPR052895">
    <property type="entry name" value="HetReg/Transcr_Mod"/>
</dbReference>
<dbReference type="PANTHER" id="PTHR24148:SF64">
    <property type="entry name" value="HETEROKARYON INCOMPATIBILITY DOMAIN-CONTAINING PROTEIN"/>
    <property type="match status" value="1"/>
</dbReference>
<comment type="caution">
    <text evidence="2">The sequence shown here is derived from an EMBL/GenBank/DDBJ whole genome shotgun (WGS) entry which is preliminary data.</text>
</comment>
<dbReference type="PANTHER" id="PTHR24148">
    <property type="entry name" value="ANKYRIN REPEAT DOMAIN-CONTAINING PROTEIN 39 HOMOLOG-RELATED"/>
    <property type="match status" value="1"/>
</dbReference>